<organism evidence="6 7">
    <name type="scientific">Alteromonas pelagimontana</name>
    <dbReference type="NCBI Taxonomy" id="1858656"/>
    <lineage>
        <taxon>Bacteria</taxon>
        <taxon>Pseudomonadati</taxon>
        <taxon>Pseudomonadota</taxon>
        <taxon>Gammaproteobacteria</taxon>
        <taxon>Alteromonadales</taxon>
        <taxon>Alteromonadaceae</taxon>
        <taxon>Alteromonas/Salinimonas group</taxon>
        <taxon>Alteromonas</taxon>
    </lineage>
</organism>
<dbReference type="KEGG" id="apel:CA267_018370"/>
<gene>
    <name evidence="6" type="ORF">CA267_018370</name>
</gene>
<dbReference type="InterPro" id="IPR050950">
    <property type="entry name" value="HTH-type_LysR_regulators"/>
</dbReference>
<evidence type="ECO:0000313" key="6">
    <source>
        <dbReference type="EMBL" id="QJR82578.1"/>
    </source>
</evidence>
<evidence type="ECO:0000313" key="7">
    <source>
        <dbReference type="Proteomes" id="UP000219285"/>
    </source>
</evidence>
<evidence type="ECO:0000259" key="5">
    <source>
        <dbReference type="PROSITE" id="PS50931"/>
    </source>
</evidence>
<dbReference type="GO" id="GO:0005829">
    <property type="term" value="C:cytosol"/>
    <property type="evidence" value="ECO:0007669"/>
    <property type="project" value="TreeGrafter"/>
</dbReference>
<protein>
    <submittedName>
        <fullName evidence="6">LysR family transcriptional regulator</fullName>
    </submittedName>
</protein>
<dbReference type="GO" id="GO:0003700">
    <property type="term" value="F:DNA-binding transcription factor activity"/>
    <property type="evidence" value="ECO:0007669"/>
    <property type="project" value="InterPro"/>
</dbReference>
<dbReference type="InterPro" id="IPR036388">
    <property type="entry name" value="WH-like_DNA-bd_sf"/>
</dbReference>
<dbReference type="EMBL" id="CP052766">
    <property type="protein sequence ID" value="QJR82578.1"/>
    <property type="molecule type" value="Genomic_DNA"/>
</dbReference>
<dbReference type="PROSITE" id="PS50931">
    <property type="entry name" value="HTH_LYSR"/>
    <property type="match status" value="1"/>
</dbReference>
<proteinExistence type="inferred from homology"/>
<dbReference type="InterPro" id="IPR005119">
    <property type="entry name" value="LysR_subst-bd"/>
</dbReference>
<dbReference type="PANTHER" id="PTHR30419:SF30">
    <property type="entry name" value="LYSR FAMILY TRANSCRIPTIONAL REGULATOR"/>
    <property type="match status" value="1"/>
</dbReference>
<reference evidence="6 7" key="2">
    <citation type="submission" date="2020-04" db="EMBL/GenBank/DDBJ databases">
        <title>Complete genome sequence of Alteromonas pelagimontana 5.12T.</title>
        <authorList>
            <person name="Sinha R.K."/>
            <person name="Krishnan K.P."/>
            <person name="Kurian J.P."/>
        </authorList>
    </citation>
    <scope>NUCLEOTIDE SEQUENCE [LARGE SCALE GENOMIC DNA]</scope>
    <source>
        <strain evidence="6 7">5.12</strain>
    </source>
</reference>
<dbReference type="SUPFAM" id="SSF53850">
    <property type="entry name" value="Periplasmic binding protein-like II"/>
    <property type="match status" value="1"/>
</dbReference>
<dbReference type="FunFam" id="1.10.10.10:FF:000001">
    <property type="entry name" value="LysR family transcriptional regulator"/>
    <property type="match status" value="1"/>
</dbReference>
<accession>A0A6M4MI28</accession>
<dbReference type="GO" id="GO:0003677">
    <property type="term" value="F:DNA binding"/>
    <property type="evidence" value="ECO:0007669"/>
    <property type="project" value="UniProtKB-KW"/>
</dbReference>
<dbReference type="Gene3D" id="1.10.10.10">
    <property type="entry name" value="Winged helix-like DNA-binding domain superfamily/Winged helix DNA-binding domain"/>
    <property type="match status" value="1"/>
</dbReference>
<evidence type="ECO:0000256" key="2">
    <source>
        <dbReference type="ARBA" id="ARBA00023015"/>
    </source>
</evidence>
<evidence type="ECO:0000256" key="1">
    <source>
        <dbReference type="ARBA" id="ARBA00009437"/>
    </source>
</evidence>
<keyword evidence="7" id="KW-1185">Reference proteome</keyword>
<dbReference type="InterPro" id="IPR000847">
    <property type="entry name" value="LysR_HTH_N"/>
</dbReference>
<keyword evidence="3" id="KW-0238">DNA-binding</keyword>
<feature type="domain" description="HTH lysR-type" evidence="5">
    <location>
        <begin position="3"/>
        <end position="60"/>
    </location>
</feature>
<dbReference type="InterPro" id="IPR036390">
    <property type="entry name" value="WH_DNA-bd_sf"/>
</dbReference>
<keyword evidence="2" id="KW-0805">Transcription regulation</keyword>
<comment type="similarity">
    <text evidence="1">Belongs to the LysR transcriptional regulatory family.</text>
</comment>
<dbReference type="SUPFAM" id="SSF46785">
    <property type="entry name" value="Winged helix' DNA-binding domain"/>
    <property type="match status" value="1"/>
</dbReference>
<dbReference type="Gene3D" id="3.40.190.290">
    <property type="match status" value="1"/>
</dbReference>
<dbReference type="Proteomes" id="UP000219285">
    <property type="component" value="Chromosome"/>
</dbReference>
<dbReference type="CDD" id="cd08440">
    <property type="entry name" value="PBP2_LTTR_like_4"/>
    <property type="match status" value="1"/>
</dbReference>
<dbReference type="Pfam" id="PF03466">
    <property type="entry name" value="LysR_substrate"/>
    <property type="match status" value="1"/>
</dbReference>
<dbReference type="PANTHER" id="PTHR30419">
    <property type="entry name" value="HTH-TYPE TRANSCRIPTIONAL REGULATOR YBHD"/>
    <property type="match status" value="1"/>
</dbReference>
<dbReference type="OrthoDB" id="646694at2"/>
<dbReference type="RefSeq" id="WP_075609442.1">
    <property type="nucleotide sequence ID" value="NZ_CP052766.1"/>
</dbReference>
<evidence type="ECO:0000256" key="3">
    <source>
        <dbReference type="ARBA" id="ARBA00023125"/>
    </source>
</evidence>
<name>A0A6M4MI28_9ALTE</name>
<dbReference type="PRINTS" id="PR00039">
    <property type="entry name" value="HTHLYSR"/>
</dbReference>
<keyword evidence="4" id="KW-0804">Transcription</keyword>
<sequence>MAVSYRNMLAFIRVAESATFAEAAEKLHLTQPALSSSIKKMEEQLGGKLFSRSTRHVQLTPEGETLLPTAQRLLNEWDETFHDMQNLFAMQTGKLTVAAMPSFAESKLPVFLKAYHDAYPNVRLRILDVVMEATIDSVLTGRAEIGFTFEPEVLDGFEFVPLFSDHFVAVLYPSHPQASAKSIGWPALLANPFIAMNRGSAVRKWTEQIAQDVGTLTIIAEAGQLGSLGQLIAQRLGVSVVPALCTAQMQSKGLICLPIENSPLIKRVGMIRQSRGSLSAAAQALWEMCPVLS</sequence>
<evidence type="ECO:0000256" key="4">
    <source>
        <dbReference type="ARBA" id="ARBA00023163"/>
    </source>
</evidence>
<dbReference type="Pfam" id="PF00126">
    <property type="entry name" value="HTH_1"/>
    <property type="match status" value="1"/>
</dbReference>
<reference evidence="7" key="1">
    <citation type="submission" date="2014-12" db="EMBL/GenBank/DDBJ databases">
        <title>Complete genome sequence of a multi-drug resistant Klebsiella pneumoniae.</title>
        <authorList>
            <person name="Hua X."/>
            <person name="Chen Q."/>
            <person name="Li X."/>
            <person name="Feng Y."/>
            <person name="Ruan Z."/>
            <person name="Yu Y."/>
        </authorList>
    </citation>
    <scope>NUCLEOTIDE SEQUENCE [LARGE SCALE GENOMIC DNA]</scope>
    <source>
        <strain evidence="7">5.12</strain>
    </source>
</reference>
<dbReference type="AlphaFoldDB" id="A0A6M4MI28"/>